<proteinExistence type="predicted"/>
<name>A0AA39FH97_9HYME</name>
<dbReference type="Proteomes" id="UP001168990">
    <property type="component" value="Unassembled WGS sequence"/>
</dbReference>
<evidence type="ECO:0000313" key="2">
    <source>
        <dbReference type="Proteomes" id="UP001168990"/>
    </source>
</evidence>
<dbReference type="AlphaFoldDB" id="A0AA39FH97"/>
<keyword evidence="2" id="KW-1185">Reference proteome</keyword>
<dbReference type="EMBL" id="JAQQBS010000144">
    <property type="protein sequence ID" value="KAK0169562.1"/>
    <property type="molecule type" value="Genomic_DNA"/>
</dbReference>
<comment type="caution">
    <text evidence="1">The sequence shown here is derived from an EMBL/GenBank/DDBJ whole genome shotgun (WGS) entry which is preliminary data.</text>
</comment>
<gene>
    <name evidence="1" type="ORF">PV328_011887</name>
</gene>
<organism evidence="1 2">
    <name type="scientific">Microctonus aethiopoides</name>
    <dbReference type="NCBI Taxonomy" id="144406"/>
    <lineage>
        <taxon>Eukaryota</taxon>
        <taxon>Metazoa</taxon>
        <taxon>Ecdysozoa</taxon>
        <taxon>Arthropoda</taxon>
        <taxon>Hexapoda</taxon>
        <taxon>Insecta</taxon>
        <taxon>Pterygota</taxon>
        <taxon>Neoptera</taxon>
        <taxon>Endopterygota</taxon>
        <taxon>Hymenoptera</taxon>
        <taxon>Apocrita</taxon>
        <taxon>Ichneumonoidea</taxon>
        <taxon>Braconidae</taxon>
        <taxon>Euphorinae</taxon>
        <taxon>Microctonus</taxon>
    </lineage>
</organism>
<evidence type="ECO:0000313" key="1">
    <source>
        <dbReference type="EMBL" id="KAK0169562.1"/>
    </source>
</evidence>
<accession>A0AA39FH97</accession>
<reference evidence="1" key="1">
    <citation type="journal article" date="2023" name="bioRxiv">
        <title>Scaffold-level genome assemblies of two parasitoid biocontrol wasps reveal the parthenogenesis mechanism and an associated novel virus.</title>
        <authorList>
            <person name="Inwood S."/>
            <person name="Skelly J."/>
            <person name="Guhlin J."/>
            <person name="Harrop T."/>
            <person name="Goldson S."/>
            <person name="Dearden P."/>
        </authorList>
    </citation>
    <scope>NUCLEOTIDE SEQUENCE</scope>
    <source>
        <strain evidence="1">Irish</strain>
        <tissue evidence="1">Whole body</tissue>
    </source>
</reference>
<reference evidence="1" key="2">
    <citation type="submission" date="2023-03" db="EMBL/GenBank/DDBJ databases">
        <authorList>
            <person name="Inwood S.N."/>
            <person name="Skelly J.G."/>
            <person name="Guhlin J."/>
            <person name="Harrop T.W.R."/>
            <person name="Goldson S.G."/>
            <person name="Dearden P.K."/>
        </authorList>
    </citation>
    <scope>NUCLEOTIDE SEQUENCE</scope>
    <source>
        <strain evidence="1">Irish</strain>
        <tissue evidence="1">Whole body</tissue>
    </source>
</reference>
<sequence>KMAFVNYTLHIPSEYLIHNDYKSLIENIIEEMENFANVYGNYNGFTTTKNSITSFLIIDDILKIYWLRRINSENDHRPFNVNCYPPLAPIETEMETRQRIIRVHQERLALRRELAWISEQ</sequence>
<protein>
    <submittedName>
        <fullName evidence="1">Uncharacterized protein</fullName>
    </submittedName>
</protein>
<feature type="non-terminal residue" evidence="1">
    <location>
        <position position="120"/>
    </location>
</feature>